<dbReference type="RefSeq" id="XP_008617599.1">
    <property type="nucleotide sequence ID" value="XM_008619377.1"/>
</dbReference>
<proteinExistence type="predicted"/>
<dbReference type="InParanoid" id="T0Q6A3"/>
<dbReference type="EMBL" id="JH767189">
    <property type="protein sequence ID" value="EQC28960.1"/>
    <property type="molecule type" value="Genomic_DNA"/>
</dbReference>
<reference evidence="2 3" key="1">
    <citation type="submission" date="2012-04" db="EMBL/GenBank/DDBJ databases">
        <title>The Genome Sequence of Saprolegnia declina VS20.</title>
        <authorList>
            <consortium name="The Broad Institute Genome Sequencing Platform"/>
            <person name="Russ C."/>
            <person name="Nusbaum C."/>
            <person name="Tyler B."/>
            <person name="van West P."/>
            <person name="Dieguez-Uribeondo J."/>
            <person name="de Bruijn I."/>
            <person name="Tripathy S."/>
            <person name="Jiang R."/>
            <person name="Young S.K."/>
            <person name="Zeng Q."/>
            <person name="Gargeya S."/>
            <person name="Fitzgerald M."/>
            <person name="Haas B."/>
            <person name="Abouelleil A."/>
            <person name="Alvarado L."/>
            <person name="Arachchi H.M."/>
            <person name="Berlin A."/>
            <person name="Chapman S.B."/>
            <person name="Goldberg J."/>
            <person name="Griggs A."/>
            <person name="Gujja S."/>
            <person name="Hansen M."/>
            <person name="Howarth C."/>
            <person name="Imamovic A."/>
            <person name="Larimer J."/>
            <person name="McCowen C."/>
            <person name="Montmayeur A."/>
            <person name="Murphy C."/>
            <person name="Neiman D."/>
            <person name="Pearson M."/>
            <person name="Priest M."/>
            <person name="Roberts A."/>
            <person name="Saif S."/>
            <person name="Shea T."/>
            <person name="Sisk P."/>
            <person name="Sykes S."/>
            <person name="Wortman J."/>
            <person name="Nusbaum C."/>
            <person name="Birren B."/>
        </authorList>
    </citation>
    <scope>NUCLEOTIDE SEQUENCE [LARGE SCALE GENOMIC DNA]</scope>
    <source>
        <strain evidence="2 3">VS20</strain>
    </source>
</reference>
<dbReference type="AlphaFoldDB" id="T0Q6A3"/>
<protein>
    <submittedName>
        <fullName evidence="2">Uncharacterized protein</fullName>
    </submittedName>
</protein>
<evidence type="ECO:0000313" key="3">
    <source>
        <dbReference type="Proteomes" id="UP000030762"/>
    </source>
</evidence>
<evidence type="ECO:0000313" key="2">
    <source>
        <dbReference type="EMBL" id="EQC28960.1"/>
    </source>
</evidence>
<keyword evidence="3" id="KW-1185">Reference proteome</keyword>
<dbReference type="VEuPathDB" id="FungiDB:SDRG_13297"/>
<sequence length="427" mass="48095">MNGLGLPAIATGGEAARDFFLDFETHAFPYGDSYVMDPALPGDDEAATQRQLCATVDTWVKMLLDTLDELLQWKDHVVTLAALPTTALSTLAVLSSKLCRCKSHIRSALPQLLSTTDDLIGGVLLNEHIRAYKTNMVEMAIAMDHEKMVLTEEQVKLRAALAQMTRMKSAHRVFRWSRLSSRLRERELRRALDNQHCAFETKREELHSLIERQRQRIEALERQLEELQTYAQHTPLKKPPSPPRPEAPPVRTFAMRKNRVMSAPSTNVAFPRRNALDLSTAAAIPSKARKWLRPPKQSTNNQDDLTSVVPATPKKAVGICRPRTSNAVVRKKPLLLYHEDAANERRSPPKDRDPDAMSLVEHDAFFGGTWDARRDGLRRSALAKQDATALKDERIPNVPESDDGVALYAVHHDALVTRVPPRTQKRQ</sequence>
<dbReference type="GeneID" id="19954024"/>
<feature type="coiled-coil region" evidence="1">
    <location>
        <begin position="203"/>
        <end position="230"/>
    </location>
</feature>
<evidence type="ECO:0000256" key="1">
    <source>
        <dbReference type="SAM" id="Coils"/>
    </source>
</evidence>
<gene>
    <name evidence="2" type="ORF">SDRG_13297</name>
</gene>
<dbReference type="OrthoDB" id="77848at2759"/>
<name>T0Q6A3_SAPDV</name>
<dbReference type="Proteomes" id="UP000030762">
    <property type="component" value="Unassembled WGS sequence"/>
</dbReference>
<accession>T0Q6A3</accession>
<organism evidence="2 3">
    <name type="scientific">Saprolegnia diclina (strain VS20)</name>
    <dbReference type="NCBI Taxonomy" id="1156394"/>
    <lineage>
        <taxon>Eukaryota</taxon>
        <taxon>Sar</taxon>
        <taxon>Stramenopiles</taxon>
        <taxon>Oomycota</taxon>
        <taxon>Saprolegniomycetes</taxon>
        <taxon>Saprolegniales</taxon>
        <taxon>Saprolegniaceae</taxon>
        <taxon>Saprolegnia</taxon>
    </lineage>
</organism>
<keyword evidence="1" id="KW-0175">Coiled coil</keyword>